<comment type="subcellular location">
    <subcellularLocation>
        <location evidence="1">Membrane</location>
        <topology evidence="1">Multi-pass membrane protein</topology>
    </subcellularLocation>
</comment>
<protein>
    <submittedName>
        <fullName evidence="7">TM2 domain-containing protein</fullName>
    </submittedName>
</protein>
<organism evidence="7 8">
    <name type="scientific">Flavobacterium geliluteum</name>
    <dbReference type="NCBI Taxonomy" id="2816120"/>
    <lineage>
        <taxon>Bacteria</taxon>
        <taxon>Pseudomonadati</taxon>
        <taxon>Bacteroidota</taxon>
        <taxon>Flavobacteriia</taxon>
        <taxon>Flavobacteriales</taxon>
        <taxon>Flavobacteriaceae</taxon>
        <taxon>Flavobacterium</taxon>
    </lineage>
</organism>
<dbReference type="GO" id="GO:0016020">
    <property type="term" value="C:membrane"/>
    <property type="evidence" value="ECO:0007669"/>
    <property type="project" value="UniProtKB-SubCell"/>
</dbReference>
<evidence type="ECO:0000256" key="3">
    <source>
        <dbReference type="ARBA" id="ARBA00022989"/>
    </source>
</evidence>
<name>A0A940X5K7_9FLAO</name>
<keyword evidence="2 5" id="KW-0812">Transmembrane</keyword>
<evidence type="ECO:0000256" key="2">
    <source>
        <dbReference type="ARBA" id="ARBA00022692"/>
    </source>
</evidence>
<dbReference type="RefSeq" id="WP_210666022.1">
    <property type="nucleotide sequence ID" value="NZ_JAGFBV010000010.1"/>
</dbReference>
<dbReference type="Proteomes" id="UP000675047">
    <property type="component" value="Unassembled WGS sequence"/>
</dbReference>
<keyword evidence="4 5" id="KW-0472">Membrane</keyword>
<proteinExistence type="predicted"/>
<evidence type="ECO:0000256" key="4">
    <source>
        <dbReference type="ARBA" id="ARBA00023136"/>
    </source>
</evidence>
<dbReference type="EMBL" id="JAGFBV010000010">
    <property type="protein sequence ID" value="MBP4138018.1"/>
    <property type="molecule type" value="Genomic_DNA"/>
</dbReference>
<reference evidence="7 8" key="1">
    <citation type="submission" date="2021-03" db="EMBL/GenBank/DDBJ databases">
        <title>Flavobacterium Flabelliformis Sp. Nov. And Flavobacterium Geliluteum Sp. Nov., Two Novel Multidrug Resistant Psychrophilic Species Isolated From Antarctica.</title>
        <authorList>
            <person name="Kralova S."/>
            <person name="Busse H.J."/>
            <person name="Bezdicek M."/>
            <person name="Nykrynova M."/>
            <person name="Kroupova E."/>
            <person name="Krsek D."/>
            <person name="Sedlacek I."/>
        </authorList>
    </citation>
    <scope>NUCLEOTIDE SEQUENCE [LARGE SCALE GENOMIC DNA]</scope>
    <source>
        <strain evidence="7 8">P7388</strain>
    </source>
</reference>
<dbReference type="AlphaFoldDB" id="A0A940X5K7"/>
<dbReference type="InterPro" id="IPR007829">
    <property type="entry name" value="TM2"/>
</dbReference>
<accession>A0A940X5K7</accession>
<comment type="caution">
    <text evidence="7">The sequence shown here is derived from an EMBL/GenBank/DDBJ whole genome shotgun (WGS) entry which is preliminary data.</text>
</comment>
<keyword evidence="3 5" id="KW-1133">Transmembrane helix</keyword>
<evidence type="ECO:0000259" key="6">
    <source>
        <dbReference type="Pfam" id="PF05154"/>
    </source>
</evidence>
<keyword evidence="8" id="KW-1185">Reference proteome</keyword>
<gene>
    <name evidence="7" type="ORF">J3495_07925</name>
</gene>
<feature type="transmembrane region" description="Helical" evidence="5">
    <location>
        <begin position="49"/>
        <end position="74"/>
    </location>
</feature>
<sequence>MENTKPEETWNAPQTVKPENKKVLAGVLGIIFGYLGIHKFILGYTKEGIIQIVLSVVTCGAAGIVGFIEGIIYLTKSDDDFYQTYQVGKKPWF</sequence>
<evidence type="ECO:0000313" key="8">
    <source>
        <dbReference type="Proteomes" id="UP000675047"/>
    </source>
</evidence>
<evidence type="ECO:0000313" key="7">
    <source>
        <dbReference type="EMBL" id="MBP4138018.1"/>
    </source>
</evidence>
<dbReference type="Pfam" id="PF05154">
    <property type="entry name" value="TM2"/>
    <property type="match status" value="1"/>
</dbReference>
<evidence type="ECO:0000256" key="5">
    <source>
        <dbReference type="SAM" id="Phobius"/>
    </source>
</evidence>
<feature type="domain" description="TM2" evidence="6">
    <location>
        <begin position="19"/>
        <end position="71"/>
    </location>
</feature>
<feature type="transmembrane region" description="Helical" evidence="5">
    <location>
        <begin position="23"/>
        <end position="42"/>
    </location>
</feature>
<evidence type="ECO:0000256" key="1">
    <source>
        <dbReference type="ARBA" id="ARBA00004141"/>
    </source>
</evidence>